<keyword evidence="5 9" id="KW-1133">Transmembrane helix</keyword>
<dbReference type="EMBL" id="BNJK01000001">
    <property type="protein sequence ID" value="GHO89985.1"/>
    <property type="molecule type" value="Genomic_DNA"/>
</dbReference>
<dbReference type="PANTHER" id="PTHR38686">
    <property type="entry name" value="APOLIPOPROTEIN N-ACYLTRANSFERASE"/>
    <property type="match status" value="1"/>
</dbReference>
<feature type="transmembrane region" description="Helical" evidence="9">
    <location>
        <begin position="58"/>
        <end position="78"/>
    </location>
</feature>
<dbReference type="RefSeq" id="WP_220200998.1">
    <property type="nucleotide sequence ID" value="NZ_BNJK01000001.1"/>
</dbReference>
<evidence type="ECO:0000256" key="2">
    <source>
        <dbReference type="ARBA" id="ARBA00022475"/>
    </source>
</evidence>
<evidence type="ECO:0000256" key="3">
    <source>
        <dbReference type="ARBA" id="ARBA00022679"/>
    </source>
</evidence>
<evidence type="ECO:0000256" key="9">
    <source>
        <dbReference type="SAM" id="Phobius"/>
    </source>
</evidence>
<evidence type="ECO:0000256" key="7">
    <source>
        <dbReference type="ARBA" id="ARBA00023315"/>
    </source>
</evidence>
<keyword evidence="7" id="KW-0012">Acyltransferase</keyword>
<evidence type="ECO:0000256" key="1">
    <source>
        <dbReference type="ARBA" id="ARBA00004651"/>
    </source>
</evidence>
<protein>
    <submittedName>
        <fullName evidence="11">Apolipoprotein N-acyltransferase</fullName>
    </submittedName>
</protein>
<dbReference type="PROSITE" id="PS50263">
    <property type="entry name" value="CN_HYDROLASE"/>
    <property type="match status" value="1"/>
</dbReference>
<feature type="region of interest" description="Disordered" evidence="8">
    <location>
        <begin position="508"/>
        <end position="531"/>
    </location>
</feature>
<dbReference type="SUPFAM" id="SSF56317">
    <property type="entry name" value="Carbon-nitrogen hydrolase"/>
    <property type="match status" value="1"/>
</dbReference>
<dbReference type="GO" id="GO:0016410">
    <property type="term" value="F:N-acyltransferase activity"/>
    <property type="evidence" value="ECO:0007669"/>
    <property type="project" value="InterPro"/>
</dbReference>
<name>A0A8J3IFW6_9CHLR</name>
<evidence type="ECO:0000256" key="5">
    <source>
        <dbReference type="ARBA" id="ARBA00022989"/>
    </source>
</evidence>
<feature type="domain" description="CN hydrolase" evidence="10">
    <location>
        <begin position="252"/>
        <end position="470"/>
    </location>
</feature>
<sequence>MKNRFPAQQREPTDRLRFLWLALGLLCWLFAANGRLDVPLAAWLSPLFLLRFTRTMHPLSGFLWVWLAALIVTIFWLYESNFYDTLHPFSLINLIILMIFLLSFTLMVVPYLLDRLLTRGVSFLGVLLASLIFPLGQVTCEYLRTHLVPYGFFFSPAYTQHGNLPLIQLVSITGVYGLSFLMTWFTSVSNGIWEQHFSWPVVRKTALIFLSVLMLVLLFGGVRLAFSVPSTQTIRVAGVSAQRATYEQAGSVDGGTDRALASTIFTTATNELLDASRQEARGGSKIIVWPELATYTFPEDEATLIGSGQSLTRTEHIYLEMAYGVYEHGETIANRAVLIDPGGDVAWKYDKAHPGMTLATVKDGPGIVPTAETSYGHLASVICIDAWYPDLMQQVGNKDIDLMLVPGLEWPGTYLWPSYDTSFRAIEYGYSLIRPAGMDLGMIFDYQGHVLASTDYYTTNQQITVAYVPTKGTWTIYGMIGDLFTWLCIASLIGLSALVVSLSLRKPKSAPTPMDSPSTGNAEEEQKAGKL</sequence>
<reference evidence="11" key="1">
    <citation type="submission" date="2020-10" db="EMBL/GenBank/DDBJ databases">
        <title>Taxonomic study of unclassified bacteria belonging to the class Ktedonobacteria.</title>
        <authorList>
            <person name="Yabe S."/>
            <person name="Wang C.M."/>
            <person name="Zheng Y."/>
            <person name="Sakai Y."/>
            <person name="Cavaletti L."/>
            <person name="Monciardini P."/>
            <person name="Donadio S."/>
        </authorList>
    </citation>
    <scope>NUCLEOTIDE SEQUENCE</scope>
    <source>
        <strain evidence="11">ID150040</strain>
    </source>
</reference>
<feature type="transmembrane region" description="Helical" evidence="9">
    <location>
        <begin position="164"/>
        <end position="186"/>
    </location>
</feature>
<dbReference type="GO" id="GO:0005886">
    <property type="term" value="C:plasma membrane"/>
    <property type="evidence" value="ECO:0007669"/>
    <property type="project" value="UniProtKB-SubCell"/>
</dbReference>
<accession>A0A8J3IFW6</accession>
<comment type="caution">
    <text evidence="11">The sequence shown here is derived from an EMBL/GenBank/DDBJ whole genome shotgun (WGS) entry which is preliminary data.</text>
</comment>
<keyword evidence="6 9" id="KW-0472">Membrane</keyword>
<feature type="transmembrane region" description="Helical" evidence="9">
    <location>
        <begin position="90"/>
        <end position="113"/>
    </location>
</feature>
<keyword evidence="2" id="KW-1003">Cell membrane</keyword>
<comment type="subcellular location">
    <subcellularLocation>
        <location evidence="1">Cell membrane</location>
        <topology evidence="1">Multi-pass membrane protein</topology>
    </subcellularLocation>
</comment>
<evidence type="ECO:0000313" key="11">
    <source>
        <dbReference type="EMBL" id="GHO89985.1"/>
    </source>
</evidence>
<proteinExistence type="predicted"/>
<feature type="transmembrane region" description="Helical" evidence="9">
    <location>
        <begin position="206"/>
        <end position="226"/>
    </location>
</feature>
<keyword evidence="3" id="KW-0808">Transferase</keyword>
<keyword evidence="12" id="KW-1185">Reference proteome</keyword>
<dbReference type="AlphaFoldDB" id="A0A8J3IFW6"/>
<feature type="transmembrane region" description="Helical" evidence="9">
    <location>
        <begin position="119"/>
        <end position="143"/>
    </location>
</feature>
<dbReference type="Gene3D" id="3.60.110.10">
    <property type="entry name" value="Carbon-nitrogen hydrolase"/>
    <property type="match status" value="1"/>
</dbReference>
<dbReference type="Proteomes" id="UP000597444">
    <property type="component" value="Unassembled WGS sequence"/>
</dbReference>
<evidence type="ECO:0000259" key="10">
    <source>
        <dbReference type="PROSITE" id="PS50263"/>
    </source>
</evidence>
<dbReference type="InterPro" id="IPR045378">
    <property type="entry name" value="LNT_N"/>
</dbReference>
<dbReference type="InterPro" id="IPR003010">
    <property type="entry name" value="C-N_Hydrolase"/>
</dbReference>
<dbReference type="PANTHER" id="PTHR38686:SF1">
    <property type="entry name" value="APOLIPOPROTEIN N-ACYLTRANSFERASE"/>
    <property type="match status" value="1"/>
</dbReference>
<evidence type="ECO:0000256" key="6">
    <source>
        <dbReference type="ARBA" id="ARBA00023136"/>
    </source>
</evidence>
<dbReference type="CDD" id="cd07197">
    <property type="entry name" value="nitrilase"/>
    <property type="match status" value="1"/>
</dbReference>
<keyword evidence="4 9" id="KW-0812">Transmembrane</keyword>
<dbReference type="Pfam" id="PF00795">
    <property type="entry name" value="CN_hydrolase"/>
    <property type="match status" value="1"/>
</dbReference>
<dbReference type="GO" id="GO:0042158">
    <property type="term" value="P:lipoprotein biosynthetic process"/>
    <property type="evidence" value="ECO:0007669"/>
    <property type="project" value="InterPro"/>
</dbReference>
<dbReference type="InterPro" id="IPR036526">
    <property type="entry name" value="C-N_Hydrolase_sf"/>
</dbReference>
<feature type="transmembrane region" description="Helical" evidence="9">
    <location>
        <begin position="483"/>
        <end position="504"/>
    </location>
</feature>
<organism evidence="11 12">
    <name type="scientific">Reticulibacter mediterranei</name>
    <dbReference type="NCBI Taxonomy" id="2778369"/>
    <lineage>
        <taxon>Bacteria</taxon>
        <taxon>Bacillati</taxon>
        <taxon>Chloroflexota</taxon>
        <taxon>Ktedonobacteria</taxon>
        <taxon>Ktedonobacterales</taxon>
        <taxon>Reticulibacteraceae</taxon>
        <taxon>Reticulibacter</taxon>
    </lineage>
</organism>
<gene>
    <name evidence="11" type="primary">lnt_1</name>
    <name evidence="11" type="ORF">KSF_000330</name>
</gene>
<evidence type="ECO:0000313" key="12">
    <source>
        <dbReference type="Proteomes" id="UP000597444"/>
    </source>
</evidence>
<dbReference type="Pfam" id="PF20154">
    <property type="entry name" value="LNT_N"/>
    <property type="match status" value="1"/>
</dbReference>
<evidence type="ECO:0000256" key="4">
    <source>
        <dbReference type="ARBA" id="ARBA00022692"/>
    </source>
</evidence>
<dbReference type="InterPro" id="IPR004563">
    <property type="entry name" value="Apolipo_AcylTrfase"/>
</dbReference>
<evidence type="ECO:0000256" key="8">
    <source>
        <dbReference type="SAM" id="MobiDB-lite"/>
    </source>
</evidence>